<reference evidence="1" key="1">
    <citation type="submission" date="2016-10" db="EMBL/GenBank/DDBJ databases">
        <authorList>
            <person name="Varghese N."/>
            <person name="Submissions S."/>
        </authorList>
    </citation>
    <scope>NUCLEOTIDE SEQUENCE [LARGE SCALE GENOMIC DNA]</scope>
    <source>
        <strain evidence="1">LMG 25555</strain>
    </source>
</reference>
<comment type="caution">
    <text evidence="1">The sequence shown here is derived from an EMBL/GenBank/DDBJ whole genome shotgun (WGS) entry which is preliminary data.</text>
</comment>
<accession>A0A0J6GJ28</accession>
<protein>
    <submittedName>
        <fullName evidence="1">Uncharacterized protein</fullName>
    </submittedName>
</protein>
<evidence type="ECO:0000313" key="2">
    <source>
        <dbReference type="Proteomes" id="UP000183613"/>
    </source>
</evidence>
<dbReference type="PATRIC" id="fig|882211.3.peg.1287"/>
<dbReference type="AlphaFoldDB" id="A0A0J6GJ28"/>
<organism evidence="1 2">
    <name type="scientific">Pseudomonas deceptionensis</name>
    <dbReference type="NCBI Taxonomy" id="882211"/>
    <lineage>
        <taxon>Bacteria</taxon>
        <taxon>Pseudomonadati</taxon>
        <taxon>Pseudomonadota</taxon>
        <taxon>Gammaproteobacteria</taxon>
        <taxon>Pseudomonadales</taxon>
        <taxon>Pseudomonadaceae</taxon>
        <taxon>Pseudomonas</taxon>
    </lineage>
</organism>
<keyword evidence="2" id="KW-1185">Reference proteome</keyword>
<dbReference type="Proteomes" id="UP000183613">
    <property type="component" value="Unassembled WGS sequence"/>
</dbReference>
<evidence type="ECO:0000313" key="1">
    <source>
        <dbReference type="EMBL" id="SEE68842.1"/>
    </source>
</evidence>
<dbReference type="OrthoDB" id="6988480at2"/>
<proteinExistence type="predicted"/>
<dbReference type="RefSeq" id="WP_048359092.1">
    <property type="nucleotide sequence ID" value="NZ_FNUD01000002.1"/>
</dbReference>
<gene>
    <name evidence="1" type="ORF">SAMN04489800_1768</name>
</gene>
<name>A0A0J6GJ28_PSEDM</name>
<dbReference type="EMBL" id="FNUD01000002">
    <property type="protein sequence ID" value="SEE68842.1"/>
    <property type="molecule type" value="Genomic_DNA"/>
</dbReference>
<sequence>MMAAKSSAPGAMLVTLILLPWLVATCFYSADRVVWECHLDFEMLVTSSDQTAERTLGSYSQFFYGNNLGFSQISGRKVDFLENNQTVVHNFHRFMDFKYVQAGPYLKNRITKITHKKGDTLSDDKTLAFTSTPGEDVYLQVLKLGPNTYSFGRLGMPNQICQGRQGWLMPRLR</sequence>